<dbReference type="EC" id="2.4.1.257" evidence="10"/>
<dbReference type="RefSeq" id="NP_495010.2">
    <property type="nucleotide sequence ID" value="NM_062609.5"/>
</dbReference>
<dbReference type="OMA" id="AMYMKCP"/>
<dbReference type="EC" id="2.4.1.132" evidence="10"/>
<comment type="catalytic activity">
    <reaction evidence="8 10">
        <text>a beta-D-Man-(1-&gt;4)-beta-D-GlcNAc-(1-&gt;4)-alpha-D-GlcNAc-diphospho-di-trans,poly-cis-dolichol + GDP-alpha-D-mannose = an alpha-D-Man-(1-&gt;3)-beta-D-Man-(1-&gt;4)-beta-D-GlcNAc-(1-&gt;4)-alpha-D-GlcNAc-diphospho-di-trans,poly-cis-dolichol + GDP + H(+)</text>
        <dbReference type="Rhea" id="RHEA:29515"/>
        <dbReference type="Rhea" id="RHEA-COMP:19511"/>
        <dbReference type="Rhea" id="RHEA-COMP:19513"/>
        <dbReference type="ChEBI" id="CHEBI:15378"/>
        <dbReference type="ChEBI" id="CHEBI:57527"/>
        <dbReference type="ChEBI" id="CHEBI:58189"/>
        <dbReference type="ChEBI" id="CHEBI:58472"/>
        <dbReference type="ChEBI" id="CHEBI:132510"/>
        <dbReference type="EC" id="2.4.1.132"/>
    </reaction>
    <physiologicalReaction direction="left-to-right" evidence="8 10">
        <dbReference type="Rhea" id="RHEA:29516"/>
    </physiologicalReaction>
</comment>
<dbReference type="SMR" id="Q19265"/>
<dbReference type="KEGG" id="cel:CELE_F09E5.2"/>
<dbReference type="GO" id="GO:0000033">
    <property type="term" value="F:alpha-1,3-mannosyltransferase activity"/>
    <property type="evidence" value="ECO:0000318"/>
    <property type="project" value="GO_Central"/>
</dbReference>
<protein>
    <recommendedName>
        <fullName evidence="10">Alpha-1,3/1,6-mannosyltransferase ALG2</fullName>
        <ecNumber evidence="10">2.4.1.132</ecNumber>
        <ecNumber evidence="10">2.4.1.257</ecNumber>
    </recommendedName>
    <alternativeName>
        <fullName evidence="10">GDP-Man:Man(1)GlcNAc(2)-PP-Dol alpha-1,3-mannosyltransferase</fullName>
    </alternativeName>
</protein>
<sequence length="400" mass="45609">MVRVTILHPDLGIGGAERLIVDAAVGLQDRGHSVRIFTNQYSRSHCFQETLDLDICTVVPWIPRSIFGKGHALCAYLKMIIAALYIVIYHKDTDVILSDSVSASQFVLRHFSKAKLVFYCHFPDRLLTKRDGNLKAFYRNIIDWIEEYTTGLADVICVNSNFTKNVVRETFKSLASQELTVLYPSLNTEFFDSIEASDDFGEEIPRGTKYVFTSLNRFERKKNIVLALDAFEKLKSNLPADEFSQCHLVIAGGYDLKNPENIEHYDELVEHMKKLELPADQIVFLHSPSDTQKVNLIRRSRAVLYTPDREHFGIVPVEAMYLGTPVIAVNTGGPCESVRNNETGFLVDQTAEAFAEKMIDLMKDEEMYRRMSEEGPKWVQKVFAFEAFARKLDEIIQSTL</sequence>
<keyword evidence="4" id="KW-0812">Transmembrane</keyword>
<dbReference type="GO" id="GO:0004378">
    <property type="term" value="F:GDP-Man:Man(1)GlcNAc(2)-PP-Dol alpha-1,3-mannosyltransferase activity"/>
    <property type="evidence" value="ECO:0007669"/>
    <property type="project" value="UniProtKB-UniRule"/>
</dbReference>
<feature type="domain" description="Glycosyltransferase subfamily 4-like N-terminal" evidence="12">
    <location>
        <begin position="13"/>
        <end position="189"/>
    </location>
</feature>
<dbReference type="PANTHER" id="PTHR45918">
    <property type="entry name" value="ALPHA-1,3/1,6-MANNOSYLTRANSFERASE ALG2"/>
    <property type="match status" value="1"/>
</dbReference>
<evidence type="ECO:0000256" key="3">
    <source>
        <dbReference type="ARBA" id="ARBA00022679"/>
    </source>
</evidence>
<dbReference type="CTD" id="173912"/>
<dbReference type="SUPFAM" id="SSF53756">
    <property type="entry name" value="UDP-Glycosyltransferase/glycogen phosphorylase"/>
    <property type="match status" value="1"/>
</dbReference>
<evidence type="ECO:0000256" key="4">
    <source>
        <dbReference type="ARBA" id="ARBA00022692"/>
    </source>
</evidence>
<dbReference type="STRING" id="6239.F09E5.2.1"/>
<dbReference type="PeptideAtlas" id="Q19265"/>
<reference evidence="13 14" key="1">
    <citation type="journal article" date="1998" name="Science">
        <title>Genome sequence of the nematode C. elegans: a platform for investigating biology.</title>
        <authorList>
            <consortium name="The C. elegans sequencing consortium"/>
            <person name="Sulson J.E."/>
            <person name="Waterston R."/>
        </authorList>
    </citation>
    <scope>NUCLEOTIDE SEQUENCE [LARGE SCALE GENOMIC DNA]</scope>
    <source>
        <strain evidence="13 14">Bristol N2</strain>
    </source>
</reference>
<keyword evidence="7" id="KW-0472">Membrane</keyword>
<comment type="catalytic activity">
    <reaction evidence="9 10">
        <text>an alpha-D-Man-(1-&gt;3)-beta-D-Man-(1-&gt;4)-beta-D-GlcNAc-(1-&gt;4)-alpha-D-GlcNAc-diphospho-di-trans,poly-cis-dolichol + GDP-alpha-D-mannose = an alpha-D-Man-(1-&gt;3)-[alpha-D-Man-(1-&gt;6)]-beta-D-Man-(1-&gt;4)-beta-D-GlcNAc-(1-&gt;4)-alpha-D-GlcNAc-diphospho-di-trans,poly-cis-dolichol + GDP + H(+)</text>
        <dbReference type="Rhea" id="RHEA:29519"/>
        <dbReference type="Rhea" id="RHEA-COMP:19513"/>
        <dbReference type="Rhea" id="RHEA-COMP:19515"/>
        <dbReference type="ChEBI" id="CHEBI:15378"/>
        <dbReference type="ChEBI" id="CHEBI:57527"/>
        <dbReference type="ChEBI" id="CHEBI:58189"/>
        <dbReference type="ChEBI" id="CHEBI:132510"/>
        <dbReference type="ChEBI" id="CHEBI:132511"/>
        <dbReference type="EC" id="2.4.1.257"/>
    </reaction>
    <physiologicalReaction direction="left-to-right" evidence="9 10">
        <dbReference type="Rhea" id="RHEA:29520"/>
    </physiologicalReaction>
</comment>
<feature type="domain" description="Glycosyl transferase family 1" evidence="11">
    <location>
        <begin position="205"/>
        <end position="378"/>
    </location>
</feature>
<dbReference type="GO" id="GO:0005789">
    <property type="term" value="C:endoplasmic reticulum membrane"/>
    <property type="evidence" value="ECO:0007669"/>
    <property type="project" value="UniProtKB-SubCell"/>
</dbReference>
<dbReference type="PaxDb" id="6239-F09E5.2"/>
<evidence type="ECO:0000313" key="13">
    <source>
        <dbReference type="EMBL" id="CCD68755.1"/>
    </source>
</evidence>
<evidence type="ECO:0000256" key="2">
    <source>
        <dbReference type="ARBA" id="ARBA00022676"/>
    </source>
</evidence>
<keyword evidence="6" id="KW-1133">Transmembrane helix</keyword>
<dbReference type="GO" id="GO:0012505">
    <property type="term" value="C:endomembrane system"/>
    <property type="evidence" value="ECO:0000318"/>
    <property type="project" value="GO_Central"/>
</dbReference>
<evidence type="ECO:0000256" key="5">
    <source>
        <dbReference type="ARBA" id="ARBA00022824"/>
    </source>
</evidence>
<evidence type="ECO:0000256" key="7">
    <source>
        <dbReference type="ARBA" id="ARBA00023136"/>
    </source>
</evidence>
<dbReference type="Proteomes" id="UP000001940">
    <property type="component" value="Chromosome II"/>
</dbReference>
<keyword evidence="2 10" id="KW-0328">Glycosyltransferase</keyword>
<dbReference type="Gene3D" id="3.40.50.2000">
    <property type="entry name" value="Glycogen Phosphorylase B"/>
    <property type="match status" value="2"/>
</dbReference>
<name>Q19265_CAEEL</name>
<organism evidence="13 14">
    <name type="scientific">Caenorhabditis elegans</name>
    <dbReference type="NCBI Taxonomy" id="6239"/>
    <lineage>
        <taxon>Eukaryota</taxon>
        <taxon>Metazoa</taxon>
        <taxon>Ecdysozoa</taxon>
        <taxon>Nematoda</taxon>
        <taxon>Chromadorea</taxon>
        <taxon>Rhabditida</taxon>
        <taxon>Rhabditina</taxon>
        <taxon>Rhabditomorpha</taxon>
        <taxon>Rhabditoidea</taxon>
        <taxon>Rhabditidae</taxon>
        <taxon>Peloderinae</taxon>
        <taxon>Caenorhabditis</taxon>
    </lineage>
</organism>
<dbReference type="InterPro" id="IPR028098">
    <property type="entry name" value="Glyco_trans_4-like_N"/>
</dbReference>
<dbReference type="GO" id="GO:0006488">
    <property type="term" value="P:dolichol-linked oligosaccharide biosynthetic process"/>
    <property type="evidence" value="ECO:0000318"/>
    <property type="project" value="GO_Central"/>
</dbReference>
<evidence type="ECO:0000259" key="12">
    <source>
        <dbReference type="Pfam" id="PF13439"/>
    </source>
</evidence>
<dbReference type="AlphaFoldDB" id="Q19265"/>
<dbReference type="InterPro" id="IPR027054">
    <property type="entry name" value="ALG2"/>
</dbReference>
<comment type="pathway">
    <text evidence="1 10">Protein modification; protein glycosylation.</text>
</comment>
<dbReference type="AGR" id="WB:WBGene00017282"/>
<keyword evidence="16" id="KW-1267">Proteomics identification</keyword>
<evidence type="ECO:0000259" key="11">
    <source>
        <dbReference type="Pfam" id="PF00534"/>
    </source>
</evidence>
<proteinExistence type="evidence at protein level"/>
<evidence type="ECO:0000256" key="10">
    <source>
        <dbReference type="RuleBase" id="RU367136"/>
    </source>
</evidence>
<comment type="function">
    <text evidence="10">Mannosylates Man(2)GlcNAc(2)-dolichol diphosphate and Man(1)GlcNAc(2)-dolichol diphosphate to form Man(3)GlcNAc(2)-dolichol diphosphate.</text>
</comment>
<evidence type="ECO:0000256" key="9">
    <source>
        <dbReference type="ARBA" id="ARBA00045104"/>
    </source>
</evidence>
<dbReference type="HOGENOM" id="CLU_030619_1_0_1"/>
<dbReference type="PhylomeDB" id="Q19265"/>
<evidence type="ECO:0000313" key="14">
    <source>
        <dbReference type="Proteomes" id="UP000001940"/>
    </source>
</evidence>
<dbReference type="OrthoDB" id="448893at2759"/>
<dbReference type="Bgee" id="WBGene00017282">
    <property type="expression patterns" value="Expressed in embryo and 3 other cell types or tissues"/>
</dbReference>
<keyword evidence="5" id="KW-0256">Endoplasmic reticulum</keyword>
<comment type="similarity">
    <text evidence="10">Belongs to the glycosyltransferase group 1 family.</text>
</comment>
<comment type="subcellular location">
    <subcellularLocation>
        <location evidence="10">Endoplasmic reticulum membrane</location>
        <topology evidence="10">Single-pass membrane protein</topology>
    </subcellularLocation>
</comment>
<dbReference type="Reactome" id="R-CEL-446193">
    <property type="pathway name" value="Biosynthesis of the N-glycan precursor (dolichol lipid-linked oligosaccharide, LLO) and transfer to a nascent protein"/>
</dbReference>
<dbReference type="InParanoid" id="Q19265"/>
<keyword evidence="3 10" id="KW-0808">Transferase</keyword>
<dbReference type="GO" id="GO:0102704">
    <property type="term" value="F:GDP-Man:Man(2)GlcNAc(2)-PP-Dol alpha-1,6-mannosyltransferase activity"/>
    <property type="evidence" value="ECO:0007669"/>
    <property type="project" value="UniProtKB-UniRule"/>
</dbReference>
<evidence type="ECO:0000256" key="8">
    <source>
        <dbReference type="ARBA" id="ARBA00045103"/>
    </source>
</evidence>
<gene>
    <name evidence="13 15" type="primary">algn-2</name>
    <name evidence="13" type="ORF">CELE_F09E5.2</name>
    <name evidence="15" type="ORF">F09E5.2</name>
</gene>
<dbReference type="FunCoup" id="Q19265">
    <property type="interactions" value="3301"/>
</dbReference>
<accession>Q19265</accession>
<keyword evidence="14" id="KW-1185">Reference proteome</keyword>
<dbReference type="eggNOG" id="KOG0853">
    <property type="taxonomic scope" value="Eukaryota"/>
</dbReference>
<dbReference type="UCSC" id="F09E5.2">
    <property type="organism name" value="c. elegans"/>
</dbReference>
<dbReference type="WormBase" id="F09E5.2">
    <property type="protein sequence ID" value="CE32364"/>
    <property type="gene ID" value="WBGene00017282"/>
    <property type="gene designation" value="algn-2"/>
</dbReference>
<dbReference type="InterPro" id="IPR001296">
    <property type="entry name" value="Glyco_trans_1"/>
</dbReference>
<dbReference type="CDD" id="cd03805">
    <property type="entry name" value="GT4_ALG2-like"/>
    <property type="match status" value="1"/>
</dbReference>
<evidence type="ECO:0000313" key="15">
    <source>
        <dbReference type="WormBase" id="F09E5.2"/>
    </source>
</evidence>
<dbReference type="Pfam" id="PF13439">
    <property type="entry name" value="Glyco_transf_4"/>
    <property type="match status" value="1"/>
</dbReference>
<dbReference type="FunFam" id="3.40.50.2000:FF:000210">
    <property type="entry name" value="Alpha-1,3/1,6-mannosyltransferase ALG2"/>
    <property type="match status" value="1"/>
</dbReference>
<dbReference type="CAZy" id="GT4">
    <property type="family name" value="Glycosyltransferase Family 4"/>
</dbReference>
<evidence type="ECO:0007829" key="16">
    <source>
        <dbReference type="PeptideAtlas" id="Q19265"/>
    </source>
</evidence>
<dbReference type="UniPathway" id="UPA00378"/>
<dbReference type="GeneID" id="173912"/>
<evidence type="ECO:0000256" key="6">
    <source>
        <dbReference type="ARBA" id="ARBA00022989"/>
    </source>
</evidence>
<dbReference type="EMBL" id="BX284602">
    <property type="protein sequence ID" value="CCD68755.1"/>
    <property type="molecule type" value="Genomic_DNA"/>
</dbReference>
<dbReference type="Pfam" id="PF00534">
    <property type="entry name" value="Glycos_transf_1"/>
    <property type="match status" value="1"/>
</dbReference>
<evidence type="ECO:0000256" key="1">
    <source>
        <dbReference type="ARBA" id="ARBA00004922"/>
    </source>
</evidence>
<dbReference type="PANTHER" id="PTHR45918:SF1">
    <property type="entry name" value="ALPHA-1,3_1,6-MANNOSYLTRANSFERASE ALG2"/>
    <property type="match status" value="1"/>
</dbReference>